<accession>A0A1G7T0B9</accession>
<feature type="domain" description="Carboxymuconolactone decarboxylase-like" evidence="1">
    <location>
        <begin position="46"/>
        <end position="112"/>
    </location>
</feature>
<dbReference type="AlphaFoldDB" id="A0A1G7T0B9"/>
<dbReference type="RefSeq" id="WP_074646739.1">
    <property type="nucleotide sequence ID" value="NZ_FNBL01000015.1"/>
</dbReference>
<name>A0A1G7T0B9_9RHOB</name>
<dbReference type="OrthoDB" id="9129225at2"/>
<protein>
    <submittedName>
        <fullName evidence="2">4-carboxymuconolactone decarboxylase</fullName>
    </submittedName>
</protein>
<dbReference type="InterPro" id="IPR029032">
    <property type="entry name" value="AhpD-like"/>
</dbReference>
<sequence length="191" mass="21063">MSFPPQRLNAPDPATYNARQQEIHNEIASGPRGGVRGPLAVWLHRPDLAAKAQDLGKYCRYDTTLDPVLSELAIMVTGKVFGSEYEWQIHKGHALKAGLGADVIEAIRVGQTPAFPNREQEMVYKVALAAHTERRLGDALYAEAREVLGDLRLVDLVGMIGYYTLISLTINIFDIPPMGDAPERDLPDDKA</sequence>
<dbReference type="PANTHER" id="PTHR34846">
    <property type="entry name" value="4-CARBOXYMUCONOLACTONE DECARBOXYLASE FAMILY PROTEIN (AFU_ORTHOLOGUE AFUA_6G11590)"/>
    <property type="match status" value="1"/>
</dbReference>
<gene>
    <name evidence="2" type="ORF">SAMN04488117_11589</name>
</gene>
<dbReference type="InterPro" id="IPR003779">
    <property type="entry name" value="CMD-like"/>
</dbReference>
<evidence type="ECO:0000313" key="3">
    <source>
        <dbReference type="Proteomes" id="UP000182284"/>
    </source>
</evidence>
<reference evidence="2 3" key="1">
    <citation type="submission" date="2016-10" db="EMBL/GenBank/DDBJ databases">
        <authorList>
            <person name="de Groot N.N."/>
        </authorList>
    </citation>
    <scope>NUCLEOTIDE SEQUENCE [LARGE SCALE GENOMIC DNA]</scope>
    <source>
        <strain evidence="2 3">DSM 27375</strain>
    </source>
</reference>
<dbReference type="SUPFAM" id="SSF69118">
    <property type="entry name" value="AhpD-like"/>
    <property type="match status" value="1"/>
</dbReference>
<dbReference type="Pfam" id="PF02627">
    <property type="entry name" value="CMD"/>
    <property type="match status" value="1"/>
</dbReference>
<dbReference type="Proteomes" id="UP000182284">
    <property type="component" value="Unassembled WGS sequence"/>
</dbReference>
<proteinExistence type="predicted"/>
<organism evidence="2 3">
    <name type="scientific">Celeribacter baekdonensis</name>
    <dbReference type="NCBI Taxonomy" id="875171"/>
    <lineage>
        <taxon>Bacteria</taxon>
        <taxon>Pseudomonadati</taxon>
        <taxon>Pseudomonadota</taxon>
        <taxon>Alphaproteobacteria</taxon>
        <taxon>Rhodobacterales</taxon>
        <taxon>Roseobacteraceae</taxon>
        <taxon>Celeribacter</taxon>
    </lineage>
</organism>
<dbReference type="Gene3D" id="1.20.1290.10">
    <property type="entry name" value="AhpD-like"/>
    <property type="match status" value="1"/>
</dbReference>
<dbReference type="EMBL" id="FNBL01000015">
    <property type="protein sequence ID" value="SDG28020.1"/>
    <property type="molecule type" value="Genomic_DNA"/>
</dbReference>
<dbReference type="GO" id="GO:0051920">
    <property type="term" value="F:peroxiredoxin activity"/>
    <property type="evidence" value="ECO:0007669"/>
    <property type="project" value="InterPro"/>
</dbReference>
<evidence type="ECO:0000313" key="2">
    <source>
        <dbReference type="EMBL" id="SDG28020.1"/>
    </source>
</evidence>
<dbReference type="PANTHER" id="PTHR34846:SF11">
    <property type="entry name" value="4-CARBOXYMUCONOLACTONE DECARBOXYLASE FAMILY PROTEIN (AFU_ORTHOLOGUE AFUA_6G11590)"/>
    <property type="match status" value="1"/>
</dbReference>
<evidence type="ECO:0000259" key="1">
    <source>
        <dbReference type="Pfam" id="PF02627"/>
    </source>
</evidence>